<evidence type="ECO:0000313" key="18">
    <source>
        <dbReference type="EMBL" id="MFC3886719.1"/>
    </source>
</evidence>
<dbReference type="Gene3D" id="3.40.710.10">
    <property type="entry name" value="DD-peptidase/beta-lactamase superfamily"/>
    <property type="match status" value="1"/>
</dbReference>
<evidence type="ECO:0000256" key="6">
    <source>
        <dbReference type="ARBA" id="ARBA00022679"/>
    </source>
</evidence>
<keyword evidence="15" id="KW-1133">Transmembrane helix</keyword>
<dbReference type="SUPFAM" id="SSF53955">
    <property type="entry name" value="Lysozyme-like"/>
    <property type="match status" value="1"/>
</dbReference>
<keyword evidence="19" id="KW-1185">Reference proteome</keyword>
<evidence type="ECO:0000256" key="10">
    <source>
        <dbReference type="ARBA" id="ARBA00023136"/>
    </source>
</evidence>
<dbReference type="RefSeq" id="WP_377919133.1">
    <property type="nucleotide sequence ID" value="NZ_JBHRZT010000073.1"/>
</dbReference>
<sequence>MRAFAGFLILCIQIPLFIVVLFYLTIEWNNIQSLHKAIQRQVHIQHVSLSQNSYMYDENGIVFSEMHDGEKRKYLPIEHIPQTVVDIFLTTEDRHFYQHHGFDIGGIIRAFTINLKSQSIEQGGSTITQQLARNLFLTHEKSYKRKINELLYAYQLEKQFSKKKILELYLNSIYFGHGIYGIDTASHYYFQKDVHELTLGEMSFLCAIPNNPSFYDPLSVEPNTKSRQQFILKKLAQAKKIDRAVYEKAMGEPITLNIEKNMDLYPDYTTYVYEELKELIADQEGFTKQIDEAVPEEKRRLQFKLKQRVQEVLRSGVHIYTGLSRPLQEKGTSVLKQALPMQDVNGAIVVLNHQTHQISAIIGGKNYKKLDFHRAYQAVRQPGSAIKPLLVYVPYINEYGATENSLVDAGPFCLNGYCPQNASGRHYGMTTLKTAFKYSYNTPAVRLLNQVGVEKGFQYMEPFQFQHIVPKDHNLTAAVGGFTYGVTPLELTNAYTVFSNNGKYTSSRAILKVTDAKGKILYKWQEPTVQVWKSTTNTTMRKLLAEVINSGTAKKIRGSQGYAGGKTGTTNDYKDLWFIGMKDRYTVGVWIGSDKPKSNQRLAEESPHLFVWKRLTEGNH</sequence>
<dbReference type="InterPro" id="IPR012338">
    <property type="entry name" value="Beta-lactam/transpept-like"/>
</dbReference>
<dbReference type="EMBL" id="JBHRZT010000073">
    <property type="protein sequence ID" value="MFC3886719.1"/>
    <property type="molecule type" value="Genomic_DNA"/>
</dbReference>
<dbReference type="InterPro" id="IPR050396">
    <property type="entry name" value="Glycosyltr_51/Transpeptidase"/>
</dbReference>
<evidence type="ECO:0000256" key="7">
    <source>
        <dbReference type="ARBA" id="ARBA00022801"/>
    </source>
</evidence>
<keyword evidence="7" id="KW-0378">Hydrolase</keyword>
<comment type="catalytic activity">
    <reaction evidence="13">
        <text>Preferential cleavage: (Ac)2-L-Lys-D-Ala-|-D-Ala. Also transpeptidation of peptidyl-alanyl moieties that are N-acyl substituents of D-alanine.</text>
        <dbReference type="EC" id="3.4.16.4"/>
    </reaction>
</comment>
<keyword evidence="3" id="KW-0121">Carboxypeptidase</keyword>
<dbReference type="GO" id="GO:0016757">
    <property type="term" value="F:glycosyltransferase activity"/>
    <property type="evidence" value="ECO:0007669"/>
    <property type="project" value="UniProtKB-KW"/>
</dbReference>
<comment type="subcellular location">
    <subcellularLocation>
        <location evidence="1">Cell membrane</location>
    </subcellularLocation>
</comment>
<keyword evidence="2" id="KW-1003">Cell membrane</keyword>
<evidence type="ECO:0000259" key="17">
    <source>
        <dbReference type="Pfam" id="PF00912"/>
    </source>
</evidence>
<evidence type="ECO:0000256" key="2">
    <source>
        <dbReference type="ARBA" id="ARBA00022475"/>
    </source>
</evidence>
<keyword evidence="9" id="KW-0573">Peptidoglycan synthesis</keyword>
<dbReference type="PANTHER" id="PTHR32282">
    <property type="entry name" value="BINDING PROTEIN TRANSPEPTIDASE, PUTATIVE-RELATED"/>
    <property type="match status" value="1"/>
</dbReference>
<keyword evidence="12" id="KW-0961">Cell wall biogenesis/degradation</keyword>
<evidence type="ECO:0000256" key="9">
    <source>
        <dbReference type="ARBA" id="ARBA00022984"/>
    </source>
</evidence>
<comment type="catalytic activity">
    <reaction evidence="14">
        <text>[GlcNAc-(1-&gt;4)-Mur2Ac(oyl-L-Ala-gamma-D-Glu-L-Lys-D-Ala-D-Ala)](n)-di-trans,octa-cis-undecaprenyl diphosphate + beta-D-GlcNAc-(1-&gt;4)-Mur2Ac(oyl-L-Ala-gamma-D-Glu-L-Lys-D-Ala-D-Ala)-di-trans,octa-cis-undecaprenyl diphosphate = [GlcNAc-(1-&gt;4)-Mur2Ac(oyl-L-Ala-gamma-D-Glu-L-Lys-D-Ala-D-Ala)](n+1)-di-trans,octa-cis-undecaprenyl diphosphate + di-trans,octa-cis-undecaprenyl diphosphate + H(+)</text>
        <dbReference type="Rhea" id="RHEA:23708"/>
        <dbReference type="Rhea" id="RHEA-COMP:9602"/>
        <dbReference type="Rhea" id="RHEA-COMP:9603"/>
        <dbReference type="ChEBI" id="CHEBI:15378"/>
        <dbReference type="ChEBI" id="CHEBI:58405"/>
        <dbReference type="ChEBI" id="CHEBI:60033"/>
        <dbReference type="ChEBI" id="CHEBI:78435"/>
        <dbReference type="EC" id="2.4.99.28"/>
    </reaction>
</comment>
<evidence type="ECO:0000256" key="8">
    <source>
        <dbReference type="ARBA" id="ARBA00022960"/>
    </source>
</evidence>
<evidence type="ECO:0000256" key="11">
    <source>
        <dbReference type="ARBA" id="ARBA00023268"/>
    </source>
</evidence>
<dbReference type="Proteomes" id="UP001595752">
    <property type="component" value="Unassembled WGS sequence"/>
</dbReference>
<evidence type="ECO:0000256" key="15">
    <source>
        <dbReference type="SAM" id="Phobius"/>
    </source>
</evidence>
<evidence type="ECO:0000256" key="12">
    <source>
        <dbReference type="ARBA" id="ARBA00023316"/>
    </source>
</evidence>
<dbReference type="Gene3D" id="1.10.3810.10">
    <property type="entry name" value="Biosynthetic peptidoglycan transglycosylase-like"/>
    <property type="match status" value="1"/>
</dbReference>
<gene>
    <name evidence="18" type="ORF">ACFOU2_25745</name>
</gene>
<keyword evidence="4" id="KW-0645">Protease</keyword>
<evidence type="ECO:0000256" key="5">
    <source>
        <dbReference type="ARBA" id="ARBA00022676"/>
    </source>
</evidence>
<evidence type="ECO:0000256" key="13">
    <source>
        <dbReference type="ARBA" id="ARBA00034000"/>
    </source>
</evidence>
<dbReference type="InterPro" id="IPR001264">
    <property type="entry name" value="Glyco_trans_51"/>
</dbReference>
<keyword evidence="8" id="KW-0133">Cell shape</keyword>
<evidence type="ECO:0000256" key="3">
    <source>
        <dbReference type="ARBA" id="ARBA00022645"/>
    </source>
</evidence>
<keyword evidence="5 18" id="KW-0328">Glycosyltransferase</keyword>
<dbReference type="Pfam" id="PF00912">
    <property type="entry name" value="Transgly"/>
    <property type="match status" value="1"/>
</dbReference>
<dbReference type="Pfam" id="PF00905">
    <property type="entry name" value="Transpeptidase"/>
    <property type="match status" value="1"/>
</dbReference>
<keyword evidence="15" id="KW-0812">Transmembrane</keyword>
<reference evidence="19" key="1">
    <citation type="journal article" date="2019" name="Int. J. Syst. Evol. Microbiol.">
        <title>The Global Catalogue of Microorganisms (GCM) 10K type strain sequencing project: providing services to taxonomists for standard genome sequencing and annotation.</title>
        <authorList>
            <consortium name="The Broad Institute Genomics Platform"/>
            <consortium name="The Broad Institute Genome Sequencing Center for Infectious Disease"/>
            <person name="Wu L."/>
            <person name="Ma J."/>
        </authorList>
    </citation>
    <scope>NUCLEOTIDE SEQUENCE [LARGE SCALE GENOMIC DNA]</scope>
    <source>
        <strain evidence="19">CCUG 61889</strain>
    </source>
</reference>
<keyword evidence="10 15" id="KW-0472">Membrane</keyword>
<feature type="domain" description="Penicillin-binding protein transpeptidase" evidence="16">
    <location>
        <begin position="346"/>
        <end position="591"/>
    </location>
</feature>
<evidence type="ECO:0000313" key="19">
    <source>
        <dbReference type="Proteomes" id="UP001595752"/>
    </source>
</evidence>
<dbReference type="InterPro" id="IPR036950">
    <property type="entry name" value="PBP_transglycosylase"/>
</dbReference>
<evidence type="ECO:0000256" key="1">
    <source>
        <dbReference type="ARBA" id="ARBA00004236"/>
    </source>
</evidence>
<dbReference type="PANTHER" id="PTHR32282:SF11">
    <property type="entry name" value="PENICILLIN-BINDING PROTEIN 1B"/>
    <property type="match status" value="1"/>
</dbReference>
<accession>A0ABV8BB40</accession>
<evidence type="ECO:0000256" key="4">
    <source>
        <dbReference type="ARBA" id="ARBA00022670"/>
    </source>
</evidence>
<keyword evidence="11" id="KW-0511">Multifunctional enzyme</keyword>
<feature type="transmembrane region" description="Helical" evidence="15">
    <location>
        <begin position="7"/>
        <end position="26"/>
    </location>
</feature>
<evidence type="ECO:0000259" key="16">
    <source>
        <dbReference type="Pfam" id="PF00905"/>
    </source>
</evidence>
<organism evidence="18 19">
    <name type="scientific">Bacillus songklensis</name>
    <dbReference type="NCBI Taxonomy" id="1069116"/>
    <lineage>
        <taxon>Bacteria</taxon>
        <taxon>Bacillati</taxon>
        <taxon>Bacillota</taxon>
        <taxon>Bacilli</taxon>
        <taxon>Bacillales</taxon>
        <taxon>Bacillaceae</taxon>
        <taxon>Bacillus</taxon>
    </lineage>
</organism>
<keyword evidence="6 18" id="KW-0808">Transferase</keyword>
<name>A0ABV8BB40_9BACI</name>
<feature type="domain" description="Glycosyl transferase family 51" evidence="17">
    <location>
        <begin position="62"/>
        <end position="235"/>
    </location>
</feature>
<proteinExistence type="predicted"/>
<dbReference type="SUPFAM" id="SSF56601">
    <property type="entry name" value="beta-lactamase/transpeptidase-like"/>
    <property type="match status" value="1"/>
</dbReference>
<dbReference type="EC" id="2.4.-.-" evidence="18"/>
<comment type="caution">
    <text evidence="18">The sequence shown here is derived from an EMBL/GenBank/DDBJ whole genome shotgun (WGS) entry which is preliminary data.</text>
</comment>
<dbReference type="InterPro" id="IPR001460">
    <property type="entry name" value="PCN-bd_Tpept"/>
</dbReference>
<protein>
    <submittedName>
        <fullName evidence="18">Transglycosylase domain-containing protein</fullName>
        <ecNumber evidence="18">2.4.-.-</ecNumber>
    </submittedName>
</protein>
<evidence type="ECO:0000256" key="14">
    <source>
        <dbReference type="ARBA" id="ARBA00049902"/>
    </source>
</evidence>
<dbReference type="InterPro" id="IPR023346">
    <property type="entry name" value="Lysozyme-like_dom_sf"/>
</dbReference>